<evidence type="ECO:0000313" key="5">
    <source>
        <dbReference type="Proteomes" id="UP000001542"/>
    </source>
</evidence>
<keyword evidence="5" id="KW-1185">Reference proteome</keyword>
<reference evidence="4" key="1">
    <citation type="submission" date="2006-10" db="EMBL/GenBank/DDBJ databases">
        <authorList>
            <person name="Amadeo P."/>
            <person name="Zhao Q."/>
            <person name="Wortman J."/>
            <person name="Fraser-Liggett C."/>
            <person name="Carlton J."/>
        </authorList>
    </citation>
    <scope>NUCLEOTIDE SEQUENCE</scope>
    <source>
        <strain evidence="4">G3</strain>
    </source>
</reference>
<dbReference type="InParanoid" id="A2E5B3"/>
<feature type="repeat" description="ANK" evidence="3">
    <location>
        <begin position="1"/>
        <end position="31"/>
    </location>
</feature>
<dbReference type="PANTHER" id="PTHR24188">
    <property type="entry name" value="ANKYRIN REPEAT PROTEIN"/>
    <property type="match status" value="1"/>
</dbReference>
<dbReference type="Proteomes" id="UP000001542">
    <property type="component" value="Unassembled WGS sequence"/>
</dbReference>
<dbReference type="PROSITE" id="PS50297">
    <property type="entry name" value="ANK_REP_REGION"/>
    <property type="match status" value="2"/>
</dbReference>
<dbReference type="PANTHER" id="PTHR24188:SF29">
    <property type="entry name" value="GH09064P"/>
    <property type="match status" value="1"/>
</dbReference>
<reference evidence="4" key="2">
    <citation type="journal article" date="2007" name="Science">
        <title>Draft genome sequence of the sexually transmitted pathogen Trichomonas vaginalis.</title>
        <authorList>
            <person name="Carlton J.M."/>
            <person name="Hirt R.P."/>
            <person name="Silva J.C."/>
            <person name="Delcher A.L."/>
            <person name="Schatz M."/>
            <person name="Zhao Q."/>
            <person name="Wortman J.R."/>
            <person name="Bidwell S.L."/>
            <person name="Alsmark U.C.M."/>
            <person name="Besteiro S."/>
            <person name="Sicheritz-Ponten T."/>
            <person name="Noel C.J."/>
            <person name="Dacks J.B."/>
            <person name="Foster P.G."/>
            <person name="Simillion C."/>
            <person name="Van de Peer Y."/>
            <person name="Miranda-Saavedra D."/>
            <person name="Barton G.J."/>
            <person name="Westrop G.D."/>
            <person name="Mueller S."/>
            <person name="Dessi D."/>
            <person name="Fiori P.L."/>
            <person name="Ren Q."/>
            <person name="Paulsen I."/>
            <person name="Zhang H."/>
            <person name="Bastida-Corcuera F.D."/>
            <person name="Simoes-Barbosa A."/>
            <person name="Brown M.T."/>
            <person name="Hayes R.D."/>
            <person name="Mukherjee M."/>
            <person name="Okumura C.Y."/>
            <person name="Schneider R."/>
            <person name="Smith A.J."/>
            <person name="Vanacova S."/>
            <person name="Villalvazo M."/>
            <person name="Haas B.J."/>
            <person name="Pertea M."/>
            <person name="Feldblyum T.V."/>
            <person name="Utterback T.R."/>
            <person name="Shu C.L."/>
            <person name="Osoegawa K."/>
            <person name="de Jong P.J."/>
            <person name="Hrdy I."/>
            <person name="Horvathova L."/>
            <person name="Zubacova Z."/>
            <person name="Dolezal P."/>
            <person name="Malik S.B."/>
            <person name="Logsdon J.M. Jr."/>
            <person name="Henze K."/>
            <person name="Gupta A."/>
            <person name="Wang C.C."/>
            <person name="Dunne R.L."/>
            <person name="Upcroft J.A."/>
            <person name="Upcroft P."/>
            <person name="White O."/>
            <person name="Salzberg S.L."/>
            <person name="Tang P."/>
            <person name="Chiu C.-H."/>
            <person name="Lee Y.-S."/>
            <person name="Embley T.M."/>
            <person name="Coombs G.H."/>
            <person name="Mottram J.C."/>
            <person name="Tachezy J."/>
            <person name="Fraser-Liggett C.M."/>
            <person name="Johnson P.J."/>
        </authorList>
    </citation>
    <scope>NUCLEOTIDE SEQUENCE [LARGE SCALE GENOMIC DNA]</scope>
    <source>
        <strain evidence="4">G3</strain>
    </source>
</reference>
<gene>
    <name evidence="4" type="ORF">TVAG_003990</name>
</gene>
<name>A2E5B3_TRIV3</name>
<sequence length="87" mass="9599">MTPLIQASYNGNLEVVKYLISVGADKEAKNNDGWTPLIQASFEGHLEIVKYLISVGANKQARDNVGRTSLYVSREEVKNYLISIGAQ</sequence>
<dbReference type="STRING" id="5722.A2E5B3"/>
<dbReference type="SMART" id="SM00248">
    <property type="entry name" value="ANK"/>
    <property type="match status" value="2"/>
</dbReference>
<evidence type="ECO:0000256" key="3">
    <source>
        <dbReference type="PROSITE-ProRule" id="PRU00023"/>
    </source>
</evidence>
<dbReference type="eggNOG" id="KOG0504">
    <property type="taxonomic scope" value="Eukaryota"/>
</dbReference>
<evidence type="ECO:0000256" key="1">
    <source>
        <dbReference type="ARBA" id="ARBA00022737"/>
    </source>
</evidence>
<dbReference type="InterPro" id="IPR036770">
    <property type="entry name" value="Ankyrin_rpt-contain_sf"/>
</dbReference>
<dbReference type="Gene3D" id="1.25.40.20">
    <property type="entry name" value="Ankyrin repeat-containing domain"/>
    <property type="match status" value="2"/>
</dbReference>
<dbReference type="RefSeq" id="XP_001324416.1">
    <property type="nucleotide sequence ID" value="XM_001324381.1"/>
</dbReference>
<organism evidence="4 5">
    <name type="scientific">Trichomonas vaginalis (strain ATCC PRA-98 / G3)</name>
    <dbReference type="NCBI Taxonomy" id="412133"/>
    <lineage>
        <taxon>Eukaryota</taxon>
        <taxon>Metamonada</taxon>
        <taxon>Parabasalia</taxon>
        <taxon>Trichomonadida</taxon>
        <taxon>Trichomonadidae</taxon>
        <taxon>Trichomonas</taxon>
    </lineage>
</organism>
<feature type="repeat" description="ANK" evidence="3">
    <location>
        <begin position="32"/>
        <end position="64"/>
    </location>
</feature>
<dbReference type="InterPro" id="IPR002110">
    <property type="entry name" value="Ankyrin_rpt"/>
</dbReference>
<proteinExistence type="predicted"/>
<evidence type="ECO:0000256" key="2">
    <source>
        <dbReference type="ARBA" id="ARBA00023043"/>
    </source>
</evidence>
<dbReference type="OrthoDB" id="20872at2759"/>
<accession>A2E5B3</accession>
<dbReference type="PROSITE" id="PS50088">
    <property type="entry name" value="ANK_REPEAT"/>
    <property type="match status" value="2"/>
</dbReference>
<dbReference type="EMBL" id="DS113306">
    <property type="protein sequence ID" value="EAY12193.1"/>
    <property type="molecule type" value="Genomic_DNA"/>
</dbReference>
<dbReference type="VEuPathDB" id="TrichDB:TVAGG3_0476070"/>
<dbReference type="KEGG" id="tva:4770155"/>
<keyword evidence="2 3" id="KW-0040">ANK repeat</keyword>
<keyword evidence="1" id="KW-0677">Repeat</keyword>
<dbReference type="VEuPathDB" id="TrichDB:TVAG_003990"/>
<dbReference type="SMR" id="A2E5B3"/>
<protein>
    <submittedName>
        <fullName evidence="4">Uncharacterized protein</fullName>
    </submittedName>
</protein>
<dbReference type="SUPFAM" id="SSF48403">
    <property type="entry name" value="Ankyrin repeat"/>
    <property type="match status" value="1"/>
</dbReference>
<dbReference type="AlphaFoldDB" id="A2E5B3"/>
<dbReference type="Pfam" id="PF12796">
    <property type="entry name" value="Ank_2"/>
    <property type="match status" value="1"/>
</dbReference>
<evidence type="ECO:0000313" key="4">
    <source>
        <dbReference type="EMBL" id="EAY12193.1"/>
    </source>
</evidence>
<dbReference type="OMA" id="WANERGH"/>